<dbReference type="InterPro" id="IPR011576">
    <property type="entry name" value="Pyridox_Oxase_N"/>
</dbReference>
<dbReference type="PANTHER" id="PTHR10851">
    <property type="entry name" value="PYRIDOXINE-5-PHOSPHATE OXIDASE"/>
    <property type="match status" value="1"/>
</dbReference>
<dbReference type="SUPFAM" id="SSF51905">
    <property type="entry name" value="FAD/NAD(P)-binding domain"/>
    <property type="match status" value="1"/>
</dbReference>
<dbReference type="Pfam" id="PF01494">
    <property type="entry name" value="FAD_binding_3"/>
    <property type="match status" value="1"/>
</dbReference>
<evidence type="ECO:0000313" key="10">
    <source>
        <dbReference type="Proteomes" id="UP001601992"/>
    </source>
</evidence>
<comment type="caution">
    <text evidence="9">The sequence shown here is derived from an EMBL/GenBank/DDBJ whole genome shotgun (WGS) entry which is preliminary data.</text>
</comment>
<accession>A0ABW6SCA6</accession>
<evidence type="ECO:0000256" key="3">
    <source>
        <dbReference type="ARBA" id="ARBA00022630"/>
    </source>
</evidence>
<feature type="domain" description="FAD-binding" evidence="7">
    <location>
        <begin position="2"/>
        <end position="341"/>
    </location>
</feature>
<dbReference type="GO" id="GO:0018659">
    <property type="term" value="F:4-hydroxybenzoate 3-monooxygenase activity"/>
    <property type="evidence" value="ECO:0007669"/>
    <property type="project" value="UniProtKB-EC"/>
</dbReference>
<evidence type="ECO:0000256" key="4">
    <source>
        <dbReference type="ARBA" id="ARBA00022643"/>
    </source>
</evidence>
<dbReference type="InterPro" id="IPR012349">
    <property type="entry name" value="Split_barrel_FMN-bd"/>
</dbReference>
<dbReference type="SUPFAM" id="SSF54373">
    <property type="entry name" value="FAD-linked reductases, C-terminal domain"/>
    <property type="match status" value="1"/>
</dbReference>
<dbReference type="InterPro" id="IPR036188">
    <property type="entry name" value="FAD/NAD-bd_sf"/>
</dbReference>
<evidence type="ECO:0000256" key="1">
    <source>
        <dbReference type="ARBA" id="ARBA00001917"/>
    </source>
</evidence>
<dbReference type="Proteomes" id="UP001601992">
    <property type="component" value="Unassembled WGS sequence"/>
</dbReference>
<keyword evidence="3" id="KW-0285">Flavoprotein</keyword>
<proteinExistence type="inferred from homology"/>
<keyword evidence="10" id="KW-1185">Reference proteome</keyword>
<feature type="domain" description="Pyridoxine 5'-phosphate oxidase dimerisation C-terminal" evidence="8">
    <location>
        <begin position="588"/>
        <end position="632"/>
    </location>
</feature>
<evidence type="ECO:0000313" key="9">
    <source>
        <dbReference type="EMBL" id="MFF3573941.1"/>
    </source>
</evidence>
<dbReference type="RefSeq" id="WP_083896264.1">
    <property type="nucleotide sequence ID" value="NZ_JBIAQY010000022.1"/>
</dbReference>
<comment type="similarity">
    <text evidence="2">Belongs to the pyridoxamine 5'-phosphate oxidase family.</text>
</comment>
<evidence type="ECO:0000256" key="2">
    <source>
        <dbReference type="ARBA" id="ARBA00007301"/>
    </source>
</evidence>
<reference evidence="9 10" key="1">
    <citation type="submission" date="2024-10" db="EMBL/GenBank/DDBJ databases">
        <title>The Natural Products Discovery Center: Release of the First 8490 Sequenced Strains for Exploring Actinobacteria Biosynthetic Diversity.</title>
        <authorList>
            <person name="Kalkreuter E."/>
            <person name="Kautsar S.A."/>
            <person name="Yang D."/>
            <person name="Bader C.D."/>
            <person name="Teijaro C.N."/>
            <person name="Fluegel L."/>
            <person name="Davis C.M."/>
            <person name="Simpson J.R."/>
            <person name="Lauterbach L."/>
            <person name="Steele A.D."/>
            <person name="Gui C."/>
            <person name="Meng S."/>
            <person name="Li G."/>
            <person name="Viehrig K."/>
            <person name="Ye F."/>
            <person name="Su P."/>
            <person name="Kiefer A.F."/>
            <person name="Nichols A."/>
            <person name="Cepeda A.J."/>
            <person name="Yan W."/>
            <person name="Fan B."/>
            <person name="Jiang Y."/>
            <person name="Adhikari A."/>
            <person name="Zheng C.-J."/>
            <person name="Schuster L."/>
            <person name="Cowan T.M."/>
            <person name="Smanski M.J."/>
            <person name="Chevrette M.G."/>
            <person name="De Carvalho L.P.S."/>
            <person name="Shen B."/>
        </authorList>
    </citation>
    <scope>NUCLEOTIDE SEQUENCE [LARGE SCALE GENOMIC DNA]</scope>
    <source>
        <strain evidence="9 10">NPDC002593</strain>
    </source>
</reference>
<dbReference type="Gene3D" id="3.50.50.60">
    <property type="entry name" value="FAD/NAD(P)-binding domain"/>
    <property type="match status" value="1"/>
</dbReference>
<evidence type="ECO:0000256" key="5">
    <source>
        <dbReference type="ARBA" id="ARBA00023002"/>
    </source>
</evidence>
<dbReference type="EMBL" id="JBIAQY010000022">
    <property type="protein sequence ID" value="MFF3573941.1"/>
    <property type="molecule type" value="Genomic_DNA"/>
</dbReference>
<keyword evidence="4" id="KW-0288">FMN</keyword>
<dbReference type="Pfam" id="PF01243">
    <property type="entry name" value="PNPOx_N"/>
    <property type="match status" value="1"/>
</dbReference>
<organism evidence="9 10">
    <name type="scientific">Nocardia jiangxiensis</name>
    <dbReference type="NCBI Taxonomy" id="282685"/>
    <lineage>
        <taxon>Bacteria</taxon>
        <taxon>Bacillati</taxon>
        <taxon>Actinomycetota</taxon>
        <taxon>Actinomycetes</taxon>
        <taxon>Mycobacteriales</taxon>
        <taxon>Nocardiaceae</taxon>
        <taxon>Nocardia</taxon>
    </lineage>
</organism>
<comment type="cofactor">
    <cofactor evidence="1">
        <name>FMN</name>
        <dbReference type="ChEBI" id="CHEBI:58210"/>
    </cofactor>
</comment>
<evidence type="ECO:0000259" key="6">
    <source>
        <dbReference type="Pfam" id="PF01243"/>
    </source>
</evidence>
<dbReference type="NCBIfam" id="NF006091">
    <property type="entry name" value="PRK08243.1"/>
    <property type="match status" value="1"/>
</dbReference>
<dbReference type="Gene3D" id="2.30.110.10">
    <property type="entry name" value="Electron Transport, Fmn-binding Protein, Chain A"/>
    <property type="match status" value="1"/>
</dbReference>
<keyword evidence="5 9" id="KW-0560">Oxidoreductase</keyword>
<dbReference type="EC" id="1.14.13.2" evidence="9"/>
<dbReference type="Gene3D" id="3.30.9.10">
    <property type="entry name" value="D-Amino Acid Oxidase, subunit A, domain 2"/>
    <property type="match status" value="1"/>
</dbReference>
<sequence length="632" mass="70205">MRTRVVIIGAGPSGLLLSHLLGLAGIESVLLERQAAEHVQARVRAGILESSTVQLLRQVGLGERLDREGIEHRGIYLQWPQERHHLDFVELTGRSVWVYGQAEVTKDLMAARAEAGQVAYYEVSDVELHDVDSDRPAVNFVDSTGRPQRIDAQIVVGCDGYRGPSKQAIPGRERQTYERTYPFAWLGVLAEVEPSTDELIYAWHPDGFALHSMRSRSVSRFYLQVSPAEDISQWSDDRIWDGLATRFALDGWTLKTGAIAEKSVLPMRSFVTTPMRYGRLFLAGDAAHIVPPTGAKGLNLAVADVDLLSRAIIAWLHEGNTGPAATYSETALNRVWRSTHFSWWMTTMLHRHGDDFDAELQLSQLRRIVQSPSAATELAENYAGLPLERVTRRAQSTEYATGVGPAYAGYLDLDKVSARAEFRDDPDLTESSVDDGWEPLLRGWIEEAACAGIVEATAMLVSTVECTDNGPRPTSRTVLCSGLSSGGVVFFTDRGSSKGHQLTDVPYASVTFVWPALGRQVHLRGPVRQVPAEVTAVHWHSRPRGVQLGAWASQQSRPIASRVELDRVSAEIAERFADVERIPVPARWVGYQVQAEQVEFWQRRRGRSHNRIRVDLDVSGNNAAIRITRLQP</sequence>
<feature type="domain" description="Pyridoxamine 5'-phosphate oxidase N-terminal" evidence="6">
    <location>
        <begin position="447"/>
        <end position="566"/>
    </location>
</feature>
<dbReference type="NCBIfam" id="NF004231">
    <property type="entry name" value="PRK05679.1"/>
    <property type="match status" value="1"/>
</dbReference>
<dbReference type="PRINTS" id="PR00420">
    <property type="entry name" value="RNGMNOXGNASE"/>
</dbReference>
<protein>
    <submittedName>
        <fullName evidence="9">4-hydroxybenzoate 3-monooxygenase</fullName>
        <ecNumber evidence="9">1.14.13.2</ecNumber>
    </submittedName>
</protein>
<dbReference type="PANTHER" id="PTHR10851:SF0">
    <property type="entry name" value="PYRIDOXINE-5'-PHOSPHATE OXIDASE"/>
    <property type="match status" value="1"/>
</dbReference>
<dbReference type="InterPro" id="IPR000659">
    <property type="entry name" value="Pyridox_Oxase"/>
</dbReference>
<dbReference type="InterPro" id="IPR019576">
    <property type="entry name" value="Pyridoxamine_oxidase_dimer_C"/>
</dbReference>
<evidence type="ECO:0000259" key="7">
    <source>
        <dbReference type="Pfam" id="PF01494"/>
    </source>
</evidence>
<gene>
    <name evidence="9" type="ORF">ACFYXQ_39945</name>
</gene>
<evidence type="ECO:0000259" key="8">
    <source>
        <dbReference type="Pfam" id="PF10590"/>
    </source>
</evidence>
<dbReference type="InterPro" id="IPR002938">
    <property type="entry name" value="FAD-bd"/>
</dbReference>
<dbReference type="SUPFAM" id="SSF50475">
    <property type="entry name" value="FMN-binding split barrel"/>
    <property type="match status" value="1"/>
</dbReference>
<dbReference type="Pfam" id="PF10590">
    <property type="entry name" value="PNP_phzG_C"/>
    <property type="match status" value="1"/>
</dbReference>
<name>A0ABW6SCA6_9NOCA</name>